<accession>A0A8H5M0V5</accession>
<reference evidence="8 9" key="1">
    <citation type="journal article" date="2020" name="ISME J.">
        <title>Uncovering the hidden diversity of litter-decomposition mechanisms in mushroom-forming fungi.</title>
        <authorList>
            <person name="Floudas D."/>
            <person name="Bentzer J."/>
            <person name="Ahren D."/>
            <person name="Johansson T."/>
            <person name="Persson P."/>
            <person name="Tunlid A."/>
        </authorList>
    </citation>
    <scope>NUCLEOTIDE SEQUENCE [LARGE SCALE GENOMIC DNA]</scope>
    <source>
        <strain evidence="8 9">CBS 406.79</strain>
    </source>
</reference>
<gene>
    <name evidence="8" type="ORF">D9757_008798</name>
</gene>
<evidence type="ECO:0000256" key="3">
    <source>
        <dbReference type="ARBA" id="ARBA00022512"/>
    </source>
</evidence>
<dbReference type="GO" id="GO:0009277">
    <property type="term" value="C:fungal-type cell wall"/>
    <property type="evidence" value="ECO:0007669"/>
    <property type="project" value="InterPro"/>
</dbReference>
<dbReference type="SMART" id="SM00075">
    <property type="entry name" value="HYDRO"/>
    <property type="match status" value="1"/>
</dbReference>
<comment type="caution">
    <text evidence="8">The sequence shown here is derived from an EMBL/GenBank/DDBJ whole genome shotgun (WGS) entry which is preliminary data.</text>
</comment>
<evidence type="ECO:0000313" key="9">
    <source>
        <dbReference type="Proteomes" id="UP000518752"/>
    </source>
</evidence>
<dbReference type="Proteomes" id="UP000518752">
    <property type="component" value="Unassembled WGS sequence"/>
</dbReference>
<organism evidence="8 9">
    <name type="scientific">Collybiopsis confluens</name>
    <dbReference type="NCBI Taxonomy" id="2823264"/>
    <lineage>
        <taxon>Eukaryota</taxon>
        <taxon>Fungi</taxon>
        <taxon>Dikarya</taxon>
        <taxon>Basidiomycota</taxon>
        <taxon>Agaricomycotina</taxon>
        <taxon>Agaricomycetes</taxon>
        <taxon>Agaricomycetidae</taxon>
        <taxon>Agaricales</taxon>
        <taxon>Marasmiineae</taxon>
        <taxon>Omphalotaceae</taxon>
        <taxon>Collybiopsis</taxon>
    </lineage>
</organism>
<comment type="subunit">
    <text evidence="6">Self-assembles to form functional amyloid fibrils called rodlets. Self-assembly into fibrillar rodlets occurs spontaneously at hydrophobic:hydrophilic interfaces and the rodlets further associate laterally to form amphipathic monolayers.</text>
</comment>
<dbReference type="AlphaFoldDB" id="A0A8H5M0V5"/>
<protein>
    <recommendedName>
        <fullName evidence="7">Hydrophobin</fullName>
    </recommendedName>
</protein>
<proteinExistence type="inferred from homology"/>
<evidence type="ECO:0000256" key="5">
    <source>
        <dbReference type="ARBA" id="ARBA00023157"/>
    </source>
</evidence>
<comment type="subcellular location">
    <subcellularLocation>
        <location evidence="1 7">Secreted</location>
        <location evidence="1 7">Cell wall</location>
    </subcellularLocation>
</comment>
<feature type="signal peptide" evidence="7">
    <location>
        <begin position="1"/>
        <end position="18"/>
    </location>
</feature>
<evidence type="ECO:0000256" key="7">
    <source>
        <dbReference type="RuleBase" id="RU365009"/>
    </source>
</evidence>
<dbReference type="OrthoDB" id="4225815at2759"/>
<evidence type="ECO:0000256" key="4">
    <source>
        <dbReference type="ARBA" id="ARBA00022525"/>
    </source>
</evidence>
<dbReference type="InterPro" id="IPR001338">
    <property type="entry name" value="Class_I_Hydrophobin"/>
</dbReference>
<feature type="chain" id="PRO_5034890757" description="Hydrophobin" evidence="7">
    <location>
        <begin position="19"/>
        <end position="139"/>
    </location>
</feature>
<keyword evidence="5 7" id="KW-1015">Disulfide bond</keyword>
<evidence type="ECO:0000313" key="8">
    <source>
        <dbReference type="EMBL" id="KAF5377150.1"/>
    </source>
</evidence>
<dbReference type="CDD" id="cd23507">
    <property type="entry name" value="hydrophobin_I"/>
    <property type="match status" value="1"/>
</dbReference>
<name>A0A8H5M0V5_9AGAR</name>
<dbReference type="Pfam" id="PF01185">
    <property type="entry name" value="Hydrophobin"/>
    <property type="match status" value="1"/>
</dbReference>
<evidence type="ECO:0000256" key="2">
    <source>
        <dbReference type="ARBA" id="ARBA00010446"/>
    </source>
</evidence>
<dbReference type="EMBL" id="JAACJN010000085">
    <property type="protein sequence ID" value="KAF5377150.1"/>
    <property type="molecule type" value="Genomic_DNA"/>
</dbReference>
<keyword evidence="4 7" id="KW-0964">Secreted</keyword>
<keyword evidence="3 7" id="KW-0134">Cell wall</keyword>
<comment type="similarity">
    <text evidence="2 7">Belongs to the fungal hydrophobin family.</text>
</comment>
<sequence>MQFKLAIVTAALATLACASPAPASELITRGHGGDCVPASSCSTGPIKCCETLSSATSALVVPVLGMLGIVLSNTDVNVGLNCLNVLTGGTCNAQAVCCSNNSHGKLEAKLLLSSHTGTLVDHISYTGTLISIGCIPVQL</sequence>
<keyword evidence="9" id="KW-1185">Reference proteome</keyword>
<dbReference type="GO" id="GO:0005199">
    <property type="term" value="F:structural constituent of cell wall"/>
    <property type="evidence" value="ECO:0007669"/>
    <property type="project" value="InterPro"/>
</dbReference>
<evidence type="ECO:0000256" key="6">
    <source>
        <dbReference type="ARBA" id="ARBA00093546"/>
    </source>
</evidence>
<evidence type="ECO:0000256" key="1">
    <source>
        <dbReference type="ARBA" id="ARBA00004191"/>
    </source>
</evidence>
<dbReference type="PROSITE" id="PS51257">
    <property type="entry name" value="PROKAR_LIPOPROTEIN"/>
    <property type="match status" value="1"/>
</dbReference>
<keyword evidence="7" id="KW-0732">Signal</keyword>